<evidence type="ECO:0000313" key="2">
    <source>
        <dbReference type="EMBL" id="VCX09998.1"/>
    </source>
</evidence>
<organism evidence="2 3">
    <name type="scientific">Gulo gulo</name>
    <name type="common">Wolverine</name>
    <name type="synonym">Gluton</name>
    <dbReference type="NCBI Taxonomy" id="48420"/>
    <lineage>
        <taxon>Eukaryota</taxon>
        <taxon>Metazoa</taxon>
        <taxon>Chordata</taxon>
        <taxon>Craniata</taxon>
        <taxon>Vertebrata</taxon>
        <taxon>Euteleostomi</taxon>
        <taxon>Mammalia</taxon>
        <taxon>Eutheria</taxon>
        <taxon>Laurasiatheria</taxon>
        <taxon>Carnivora</taxon>
        <taxon>Caniformia</taxon>
        <taxon>Musteloidea</taxon>
        <taxon>Mustelidae</taxon>
        <taxon>Guloninae</taxon>
        <taxon>Gulo</taxon>
    </lineage>
</organism>
<accession>A0A9X9LZS2</accession>
<name>A0A9X9LZS2_GULGU</name>
<evidence type="ECO:0000313" key="3">
    <source>
        <dbReference type="Proteomes" id="UP000269945"/>
    </source>
</evidence>
<evidence type="ECO:0000256" key="1">
    <source>
        <dbReference type="SAM" id="MobiDB-lite"/>
    </source>
</evidence>
<dbReference type="Proteomes" id="UP000269945">
    <property type="component" value="Unassembled WGS sequence"/>
</dbReference>
<dbReference type="AlphaFoldDB" id="A0A9X9LZS2"/>
<reference evidence="2 3" key="1">
    <citation type="submission" date="2018-10" db="EMBL/GenBank/DDBJ databases">
        <authorList>
            <person name="Ekblom R."/>
            <person name="Jareborg N."/>
        </authorList>
    </citation>
    <scope>NUCLEOTIDE SEQUENCE [LARGE SCALE GENOMIC DNA]</scope>
    <source>
        <tissue evidence="2">Muscle</tissue>
    </source>
</reference>
<comment type="caution">
    <text evidence="2">The sequence shown here is derived from an EMBL/GenBank/DDBJ whole genome shotgun (WGS) entry which is preliminary data.</text>
</comment>
<feature type="compositionally biased region" description="Gly residues" evidence="1">
    <location>
        <begin position="1"/>
        <end position="13"/>
    </location>
</feature>
<feature type="non-terminal residue" evidence="2">
    <location>
        <position position="1"/>
    </location>
</feature>
<proteinExistence type="predicted"/>
<protein>
    <submittedName>
        <fullName evidence="2">Uncharacterized protein</fullName>
    </submittedName>
</protein>
<keyword evidence="3" id="KW-1185">Reference proteome</keyword>
<dbReference type="EMBL" id="CYRY02032042">
    <property type="protein sequence ID" value="VCX09998.1"/>
    <property type="molecule type" value="Genomic_DNA"/>
</dbReference>
<sequence>VVGARGSRGGFHVGAGTRRLAGGTGGVPQTARGVRAVPPEPVIPFATSRPLTKACGGLSHVRLPQTRARGGTTPPGTLAFCGDRINKMAKQKRKVTEVTEKKNKKLKKASAKENLLAPEAMPGTKHAHPEVGARGVVAASACFFTG</sequence>
<feature type="non-terminal residue" evidence="2">
    <location>
        <position position="146"/>
    </location>
</feature>
<gene>
    <name evidence="2" type="ORF">BN2614_LOCUS6</name>
</gene>
<feature type="region of interest" description="Disordered" evidence="1">
    <location>
        <begin position="1"/>
        <end position="35"/>
    </location>
</feature>